<dbReference type="Pfam" id="PF13927">
    <property type="entry name" value="Ig_3"/>
    <property type="match status" value="1"/>
</dbReference>
<dbReference type="PROSITE" id="PS50835">
    <property type="entry name" value="IG_LIKE"/>
    <property type="match status" value="1"/>
</dbReference>
<evidence type="ECO:0000256" key="8">
    <source>
        <dbReference type="ARBA" id="ARBA00023136"/>
    </source>
</evidence>
<evidence type="ECO:0000256" key="4">
    <source>
        <dbReference type="ARBA" id="ARBA00022729"/>
    </source>
</evidence>
<dbReference type="InterPro" id="IPR000242">
    <property type="entry name" value="PTP_cat"/>
</dbReference>
<evidence type="ECO:0000313" key="18">
    <source>
        <dbReference type="EMBL" id="CAG6790170.1"/>
    </source>
</evidence>
<dbReference type="CDD" id="cd00047">
    <property type="entry name" value="PTPc"/>
    <property type="match status" value="2"/>
</dbReference>
<dbReference type="InterPro" id="IPR016130">
    <property type="entry name" value="Tyr_Pase_AS"/>
</dbReference>
<keyword evidence="10" id="KW-0393">Immunoglobulin domain</keyword>
<feature type="domain" description="Fibronectin type-III" evidence="17">
    <location>
        <begin position="224"/>
        <end position="320"/>
    </location>
</feature>
<sequence length="1438" mass="161945">MLAKGSRILNLFQYYTFLTYIFNYKDVVSLSVDVSLESKPHAGSNISLMCKTESLSNTKWWVFGDENVTATDRISFDRGESDYYSYLRLNISHLTFDHQGKYTCFAAEGEDIATGSLAFNVTVPGKVVSTSNAHANVTSPASLSCTLEGYPLTNVSWERANVTFVGDDEQEKFNFTVGKLSETKLETSLEFPKLKPRDNGSYLCQAIGVDGPVVGVANLYVLDVPHIYIDVVKVVGARRIFLNWTLNDGNEPVQEYFVKTFANGSNEWTFYPEKIPGGNTSYIIQNLQPNTEYKIKLMAKNAIGRGIEQDTPDFYKTFDKDSDFTPEVSLKAITPNAINIGWSSPPKELTDHVHYYILLMYNNSTKKETVQSANQSNLYMFRDLHSATNYKFKVAACSEYTHQCGSWSKEIDGTTMDGVAGAPENLTVVCKYDTISRSSFIVITWEPPSQPNGVIIHYNVVLEGSSVFLGDKGVWEKNTIRPLIKSVDKNSTRSVRFDLLPANTNYSVKVSGVTRIRGAGKDAEAVCTMPPTIPDKEKLNQANWSAVKDQDRWLMKLSIPRVSERNGPICCYRVFVIKLEPNQTVNDLPPPEETKVSSYQEVHMSPKGGTYIADMFESNALSNDIYLGDNVTLSEATRNSKCKVCVGLRPSPPTTPPAPPTSPTNGGGNSSGAPIIPAEIPSLMLETPRAKRDDVLTSTLKTTGVTVPSVAVSTPPTPTVYDGLLDINSNYSGFIEVIVLGGNDSVIPAYSAYFVAIKPGPHNLPLSPTSVEILTFILQVVCVIVFLLLLVLIAIYLLQRYTKKVAENQNVEMTLRNSLRHICRTLRRSHIPVASNPPDMAPITRSEIVMEYDERHFDSDYGFQQEFEQLVNEHFPDRSTKASEARENQHKNRYPDIKSYDQTRVRLTPVDGVPGSDYINANFVLGYKELKKFICAQGPMEITVNDFWRMIWEQHLEIVIMLTNLEEYSKIKCAKYWPEQEEGDKTYGDFIVGTVNEKKFGEYILRELKLVRTASGKENEERSIFQYHYLAWKDFQAPENPSGLLKFIKHVNEAYSLEKGPILVHCSAGVGRTGTLVALDSLLQQLRAEGQVSVFNTVCDLRRQRNFLVQSLKQYIFIYRALVEVVQFGETEIRASDLKTTLETLKRINDGNKKSELELEFDRLSQAKEENKSTSNAKTDENKDKNREETVVPYDRNRVILSPAKDYSNYINASFIEAYDNTESFIITQDPDMEHTVHDFWRMVSEHSISTIIMLSDFGDSPKKCPRYWPDDEIKYDNIGVKYIQSESCPYFTRRELSVCNTKCNSTIPVIQYQYNGWPTVEGEVPEVTRGFIELIDHTQPNLANPTPNPPGSPTPSASSPGPLLVHCHAGSERSSMFVALSILVQQLTLEKRVDVFSVVRKLRTQRLGMIQTFAQYEFLYRAILNYAELHKINCDGV</sequence>
<evidence type="ECO:0000259" key="15">
    <source>
        <dbReference type="PROSITE" id="PS50056"/>
    </source>
</evidence>
<dbReference type="SMART" id="SM00408">
    <property type="entry name" value="IGc2"/>
    <property type="match status" value="2"/>
</dbReference>
<dbReference type="GO" id="GO:0005001">
    <property type="term" value="F:transmembrane receptor protein tyrosine phosphatase activity"/>
    <property type="evidence" value="ECO:0007669"/>
    <property type="project" value="UniProtKB-ARBA"/>
</dbReference>
<feature type="region of interest" description="Disordered" evidence="12">
    <location>
        <begin position="1340"/>
        <end position="1361"/>
    </location>
</feature>
<reference evidence="18" key="1">
    <citation type="submission" date="2021-05" db="EMBL/GenBank/DDBJ databases">
        <authorList>
            <person name="Alioto T."/>
            <person name="Alioto T."/>
            <person name="Gomez Garrido J."/>
        </authorList>
    </citation>
    <scope>NUCLEOTIDE SEQUENCE</scope>
</reference>
<dbReference type="EC" id="3.1.3.48" evidence="2"/>
<dbReference type="EMBL" id="HBUF01668790">
    <property type="protein sequence ID" value="CAG6790172.1"/>
    <property type="molecule type" value="Transcribed_RNA"/>
</dbReference>
<feature type="domain" description="Fibronectin type-III" evidence="17">
    <location>
        <begin position="422"/>
        <end position="535"/>
    </location>
</feature>
<evidence type="ECO:0000256" key="3">
    <source>
        <dbReference type="ARBA" id="ARBA00022692"/>
    </source>
</evidence>
<comment type="catalytic activity">
    <reaction evidence="11">
        <text>O-phospho-L-tyrosyl-[protein] + H2O = L-tyrosyl-[protein] + phosphate</text>
        <dbReference type="Rhea" id="RHEA:10684"/>
        <dbReference type="Rhea" id="RHEA-COMP:10136"/>
        <dbReference type="Rhea" id="RHEA-COMP:20101"/>
        <dbReference type="ChEBI" id="CHEBI:15377"/>
        <dbReference type="ChEBI" id="CHEBI:43474"/>
        <dbReference type="ChEBI" id="CHEBI:46858"/>
        <dbReference type="ChEBI" id="CHEBI:61978"/>
        <dbReference type="EC" id="3.1.3.48"/>
    </reaction>
</comment>
<name>A0A8D9FIY8_9HEMI</name>
<evidence type="ECO:0000256" key="7">
    <source>
        <dbReference type="ARBA" id="ARBA00022989"/>
    </source>
</evidence>
<evidence type="ECO:0000256" key="9">
    <source>
        <dbReference type="ARBA" id="ARBA00023157"/>
    </source>
</evidence>
<evidence type="ECO:0000256" key="11">
    <source>
        <dbReference type="ARBA" id="ARBA00051722"/>
    </source>
</evidence>
<dbReference type="FunFam" id="3.90.190.10:FF:000102">
    <property type="entry name" value="Receptor-type tyrosine-protein phosphatase"/>
    <property type="match status" value="1"/>
</dbReference>
<feature type="domain" description="Tyrosine specific protein phosphatases" evidence="15">
    <location>
        <begin position="1330"/>
        <end position="1418"/>
    </location>
</feature>
<evidence type="ECO:0000256" key="13">
    <source>
        <dbReference type="SAM" id="Phobius"/>
    </source>
</evidence>
<organism evidence="18">
    <name type="scientific">Cacopsylla melanoneura</name>
    <dbReference type="NCBI Taxonomy" id="428564"/>
    <lineage>
        <taxon>Eukaryota</taxon>
        <taxon>Metazoa</taxon>
        <taxon>Ecdysozoa</taxon>
        <taxon>Arthropoda</taxon>
        <taxon>Hexapoda</taxon>
        <taxon>Insecta</taxon>
        <taxon>Pterygota</taxon>
        <taxon>Neoptera</taxon>
        <taxon>Paraneoptera</taxon>
        <taxon>Hemiptera</taxon>
        <taxon>Sternorrhyncha</taxon>
        <taxon>Psylloidea</taxon>
        <taxon>Psyllidae</taxon>
        <taxon>Psyllinae</taxon>
        <taxon>Cacopsylla</taxon>
    </lineage>
</organism>
<dbReference type="InterPro" id="IPR003599">
    <property type="entry name" value="Ig_sub"/>
</dbReference>
<feature type="region of interest" description="Disordered" evidence="12">
    <location>
        <begin position="650"/>
        <end position="673"/>
    </location>
</feature>
<dbReference type="PRINTS" id="PR00700">
    <property type="entry name" value="PRTYPHPHTASE"/>
</dbReference>
<comment type="subcellular location">
    <subcellularLocation>
        <location evidence="1">Membrane</location>
        <topology evidence="1">Single-pass membrane protein</topology>
    </subcellularLocation>
</comment>
<dbReference type="PANTHER" id="PTHR19134:SF495">
    <property type="entry name" value="TYROSINE-PROTEIN PHOSPHATASE 69D"/>
    <property type="match status" value="1"/>
</dbReference>
<dbReference type="GO" id="GO:0016020">
    <property type="term" value="C:membrane"/>
    <property type="evidence" value="ECO:0007669"/>
    <property type="project" value="UniProtKB-SubCell"/>
</dbReference>
<proteinExistence type="predicted"/>
<feature type="domain" description="Tyrosine specific protein phosphatases" evidence="15">
    <location>
        <begin position="1045"/>
        <end position="1116"/>
    </location>
</feature>
<dbReference type="SMART" id="SM00060">
    <property type="entry name" value="FN3"/>
    <property type="match status" value="3"/>
</dbReference>
<dbReference type="InterPro" id="IPR036116">
    <property type="entry name" value="FN3_sf"/>
</dbReference>
<evidence type="ECO:0000259" key="14">
    <source>
        <dbReference type="PROSITE" id="PS50055"/>
    </source>
</evidence>
<dbReference type="InterPro" id="IPR036179">
    <property type="entry name" value="Ig-like_dom_sf"/>
</dbReference>
<dbReference type="InterPro" id="IPR050348">
    <property type="entry name" value="Protein-Tyr_Phosphatase"/>
</dbReference>
<dbReference type="Pfam" id="PF00041">
    <property type="entry name" value="fn3"/>
    <property type="match status" value="3"/>
</dbReference>
<feature type="domain" description="Tyrosine-protein phosphatase" evidence="14">
    <location>
        <begin position="1157"/>
        <end position="1427"/>
    </location>
</feature>
<keyword evidence="8 13" id="KW-0472">Membrane</keyword>
<evidence type="ECO:0000256" key="1">
    <source>
        <dbReference type="ARBA" id="ARBA00004167"/>
    </source>
</evidence>
<evidence type="ECO:0000256" key="5">
    <source>
        <dbReference type="ARBA" id="ARBA00022801"/>
    </source>
</evidence>
<feature type="compositionally biased region" description="Pro residues" evidence="12">
    <location>
        <begin position="650"/>
        <end position="662"/>
    </location>
</feature>
<keyword evidence="3 13" id="KW-0812">Transmembrane</keyword>
<dbReference type="Pfam" id="PF00102">
    <property type="entry name" value="Y_phosphatase"/>
    <property type="match status" value="2"/>
</dbReference>
<dbReference type="InterPro" id="IPR029021">
    <property type="entry name" value="Prot-tyrosine_phosphatase-like"/>
</dbReference>
<dbReference type="Gene3D" id="2.60.40.10">
    <property type="entry name" value="Immunoglobulins"/>
    <property type="match status" value="5"/>
</dbReference>
<dbReference type="InterPro" id="IPR003595">
    <property type="entry name" value="Tyr_Pase_cat"/>
</dbReference>
<dbReference type="CDD" id="cd00063">
    <property type="entry name" value="FN3"/>
    <property type="match status" value="3"/>
</dbReference>
<dbReference type="SUPFAM" id="SSF48726">
    <property type="entry name" value="Immunoglobulin"/>
    <property type="match status" value="2"/>
</dbReference>
<feature type="domain" description="Ig-like" evidence="16">
    <location>
        <begin position="124"/>
        <end position="206"/>
    </location>
</feature>
<dbReference type="PROSITE" id="PS50055">
    <property type="entry name" value="TYR_PHOSPHATASE_PTP"/>
    <property type="match status" value="2"/>
</dbReference>
<dbReference type="InterPro" id="IPR003598">
    <property type="entry name" value="Ig_sub2"/>
</dbReference>
<dbReference type="PROSITE" id="PS50056">
    <property type="entry name" value="TYR_PHOSPHATASE_2"/>
    <property type="match status" value="2"/>
</dbReference>
<dbReference type="PROSITE" id="PS00383">
    <property type="entry name" value="TYR_PHOSPHATASE_1"/>
    <property type="match status" value="2"/>
</dbReference>
<feature type="transmembrane region" description="Helical" evidence="13">
    <location>
        <begin position="773"/>
        <end position="798"/>
    </location>
</feature>
<dbReference type="SUPFAM" id="SSF49265">
    <property type="entry name" value="Fibronectin type III"/>
    <property type="match status" value="2"/>
</dbReference>
<accession>A0A8D9FIY8</accession>
<dbReference type="SMART" id="SM00194">
    <property type="entry name" value="PTPc"/>
    <property type="match status" value="2"/>
</dbReference>
<dbReference type="FunFam" id="3.90.190.10:FF:000092">
    <property type="entry name" value="Tyrosine-protein phosphatase 69D"/>
    <property type="match status" value="1"/>
</dbReference>
<dbReference type="SMART" id="SM00409">
    <property type="entry name" value="IG"/>
    <property type="match status" value="2"/>
</dbReference>
<dbReference type="InterPro" id="IPR013783">
    <property type="entry name" value="Ig-like_fold"/>
</dbReference>
<feature type="region of interest" description="Disordered" evidence="12">
    <location>
        <begin position="1166"/>
        <end position="1189"/>
    </location>
</feature>
<feature type="domain" description="Fibronectin type-III" evidence="17">
    <location>
        <begin position="325"/>
        <end position="418"/>
    </location>
</feature>
<dbReference type="GO" id="GO:0048666">
    <property type="term" value="P:neuron development"/>
    <property type="evidence" value="ECO:0007669"/>
    <property type="project" value="UniProtKB-ARBA"/>
</dbReference>
<evidence type="ECO:0000256" key="6">
    <source>
        <dbReference type="ARBA" id="ARBA00022912"/>
    </source>
</evidence>
<feature type="domain" description="Tyrosine-protein phosphatase" evidence="14">
    <location>
        <begin position="863"/>
        <end position="1125"/>
    </location>
</feature>
<keyword evidence="5" id="KW-0378">Hydrolase</keyword>
<keyword evidence="9" id="KW-1015">Disulfide bond</keyword>
<keyword evidence="4" id="KW-0732">Signal</keyword>
<dbReference type="PROSITE" id="PS50853">
    <property type="entry name" value="FN3"/>
    <property type="match status" value="3"/>
</dbReference>
<dbReference type="InterPro" id="IPR000387">
    <property type="entry name" value="Tyr_Pase_dom"/>
</dbReference>
<keyword evidence="7 13" id="KW-1133">Transmembrane helix</keyword>
<evidence type="ECO:0000256" key="10">
    <source>
        <dbReference type="ARBA" id="ARBA00023319"/>
    </source>
</evidence>
<evidence type="ECO:0000256" key="12">
    <source>
        <dbReference type="SAM" id="MobiDB-lite"/>
    </source>
</evidence>
<dbReference type="Gene3D" id="3.90.190.10">
    <property type="entry name" value="Protein tyrosine phosphatase superfamily"/>
    <property type="match status" value="2"/>
</dbReference>
<dbReference type="EMBL" id="HBUF01668788">
    <property type="protein sequence ID" value="CAG6790170.1"/>
    <property type="molecule type" value="Transcribed_RNA"/>
</dbReference>
<dbReference type="InterPro" id="IPR003961">
    <property type="entry name" value="FN3_dom"/>
</dbReference>
<evidence type="ECO:0000256" key="2">
    <source>
        <dbReference type="ARBA" id="ARBA00013064"/>
    </source>
</evidence>
<dbReference type="SMART" id="SM00404">
    <property type="entry name" value="PTPc_motif"/>
    <property type="match status" value="2"/>
</dbReference>
<protein>
    <recommendedName>
        <fullName evidence="2">protein-tyrosine-phosphatase</fullName>
        <ecNumber evidence="2">3.1.3.48</ecNumber>
    </recommendedName>
</protein>
<evidence type="ECO:0000259" key="16">
    <source>
        <dbReference type="PROSITE" id="PS50835"/>
    </source>
</evidence>
<evidence type="ECO:0000259" key="17">
    <source>
        <dbReference type="PROSITE" id="PS50853"/>
    </source>
</evidence>
<keyword evidence="6" id="KW-0904">Protein phosphatase</keyword>
<dbReference type="PANTHER" id="PTHR19134">
    <property type="entry name" value="RECEPTOR-TYPE TYROSINE-PROTEIN PHOSPHATASE"/>
    <property type="match status" value="1"/>
</dbReference>
<dbReference type="InterPro" id="IPR007110">
    <property type="entry name" value="Ig-like_dom"/>
</dbReference>
<dbReference type="SUPFAM" id="SSF52799">
    <property type="entry name" value="(Phosphotyrosine protein) phosphatases II"/>
    <property type="match status" value="2"/>
</dbReference>